<evidence type="ECO:0000313" key="9">
    <source>
        <dbReference type="EMBL" id="KAL1498554.1"/>
    </source>
</evidence>
<evidence type="ECO:0000256" key="6">
    <source>
        <dbReference type="ARBA" id="ARBA00023239"/>
    </source>
</evidence>
<keyword evidence="5" id="KW-0472">Membrane</keyword>
<keyword evidence="2" id="KW-0812">Transmembrane</keyword>
<dbReference type="InterPro" id="IPR001054">
    <property type="entry name" value="A/G_cyclase"/>
</dbReference>
<dbReference type="Gene3D" id="3.30.70.1230">
    <property type="entry name" value="Nucleotide cyclase"/>
    <property type="match status" value="1"/>
</dbReference>
<dbReference type="Proteomes" id="UP001515480">
    <property type="component" value="Unassembled WGS sequence"/>
</dbReference>
<evidence type="ECO:0000256" key="7">
    <source>
        <dbReference type="SAM" id="MobiDB-lite"/>
    </source>
</evidence>
<dbReference type="PANTHER" id="PTHR11920:SF335">
    <property type="entry name" value="GUANYLATE CYCLASE"/>
    <property type="match status" value="1"/>
</dbReference>
<keyword evidence="4" id="KW-1133">Transmembrane helix</keyword>
<protein>
    <recommendedName>
        <fullName evidence="8">Guanylate cyclase domain-containing protein</fullName>
    </recommendedName>
</protein>
<dbReference type="Pfam" id="PF00211">
    <property type="entry name" value="Guanylate_cyc"/>
    <property type="match status" value="1"/>
</dbReference>
<evidence type="ECO:0000259" key="8">
    <source>
        <dbReference type="PROSITE" id="PS50125"/>
    </source>
</evidence>
<keyword evidence="3" id="KW-0547">Nucleotide-binding</keyword>
<dbReference type="EMBL" id="JBGBPQ010000027">
    <property type="protein sequence ID" value="KAL1498554.1"/>
    <property type="molecule type" value="Genomic_DNA"/>
</dbReference>
<dbReference type="AlphaFoldDB" id="A0AB34IGQ8"/>
<sequence>MITAMNVLNVELRQFGIEFTLQVGIHSGAAIAGVIGHKTFQYDLCGDSVNTAARMCTYSAPGQVHVSEATHELVKGNYASLCLGEREVKGKGMMKTFFLCNFPAEDGHRVQGMMTGSMQPRQQASISIAETPAPSFARSQSSTAIAPLSDLEA</sequence>
<evidence type="ECO:0000256" key="4">
    <source>
        <dbReference type="ARBA" id="ARBA00022989"/>
    </source>
</evidence>
<dbReference type="GO" id="GO:0009190">
    <property type="term" value="P:cyclic nucleotide biosynthetic process"/>
    <property type="evidence" value="ECO:0007669"/>
    <property type="project" value="InterPro"/>
</dbReference>
<comment type="subcellular location">
    <subcellularLocation>
        <location evidence="1">Membrane</location>
    </subcellularLocation>
</comment>
<dbReference type="CDD" id="cd07302">
    <property type="entry name" value="CHD"/>
    <property type="match status" value="1"/>
</dbReference>
<keyword evidence="6" id="KW-0456">Lyase</keyword>
<dbReference type="GO" id="GO:0000166">
    <property type="term" value="F:nucleotide binding"/>
    <property type="evidence" value="ECO:0007669"/>
    <property type="project" value="UniProtKB-KW"/>
</dbReference>
<dbReference type="SUPFAM" id="SSF55073">
    <property type="entry name" value="Nucleotide cyclase"/>
    <property type="match status" value="1"/>
</dbReference>
<reference evidence="9 10" key="1">
    <citation type="journal article" date="2024" name="Science">
        <title>Giant polyketide synthase enzymes in the biosynthesis of giant marine polyether toxins.</title>
        <authorList>
            <person name="Fallon T.R."/>
            <person name="Shende V.V."/>
            <person name="Wierzbicki I.H."/>
            <person name="Pendleton A.L."/>
            <person name="Watervoot N.F."/>
            <person name="Auber R.P."/>
            <person name="Gonzalez D.J."/>
            <person name="Wisecaver J.H."/>
            <person name="Moore B.S."/>
        </authorList>
    </citation>
    <scope>NUCLEOTIDE SEQUENCE [LARGE SCALE GENOMIC DNA]</scope>
    <source>
        <strain evidence="9 10">12B1</strain>
    </source>
</reference>
<organism evidence="9 10">
    <name type="scientific">Prymnesium parvum</name>
    <name type="common">Toxic golden alga</name>
    <dbReference type="NCBI Taxonomy" id="97485"/>
    <lineage>
        <taxon>Eukaryota</taxon>
        <taxon>Haptista</taxon>
        <taxon>Haptophyta</taxon>
        <taxon>Prymnesiophyceae</taxon>
        <taxon>Prymnesiales</taxon>
        <taxon>Prymnesiaceae</taxon>
        <taxon>Prymnesium</taxon>
    </lineage>
</organism>
<gene>
    <name evidence="9" type="ORF">AB1Y20_013873</name>
</gene>
<dbReference type="GO" id="GO:0016020">
    <property type="term" value="C:membrane"/>
    <property type="evidence" value="ECO:0007669"/>
    <property type="project" value="UniProtKB-SubCell"/>
</dbReference>
<evidence type="ECO:0000256" key="3">
    <source>
        <dbReference type="ARBA" id="ARBA00022741"/>
    </source>
</evidence>
<evidence type="ECO:0000256" key="2">
    <source>
        <dbReference type="ARBA" id="ARBA00022692"/>
    </source>
</evidence>
<dbReference type="InterPro" id="IPR050401">
    <property type="entry name" value="Cyclic_nucleotide_synthase"/>
</dbReference>
<keyword evidence="10" id="KW-1185">Reference proteome</keyword>
<name>A0AB34IGQ8_PRYPA</name>
<evidence type="ECO:0000256" key="5">
    <source>
        <dbReference type="ARBA" id="ARBA00023136"/>
    </source>
</evidence>
<accession>A0AB34IGQ8</accession>
<proteinExistence type="predicted"/>
<comment type="caution">
    <text evidence="9">The sequence shown here is derived from an EMBL/GenBank/DDBJ whole genome shotgun (WGS) entry which is preliminary data.</text>
</comment>
<dbReference type="PANTHER" id="PTHR11920">
    <property type="entry name" value="GUANYLYL CYCLASE"/>
    <property type="match status" value="1"/>
</dbReference>
<dbReference type="GO" id="GO:0035556">
    <property type="term" value="P:intracellular signal transduction"/>
    <property type="evidence" value="ECO:0007669"/>
    <property type="project" value="InterPro"/>
</dbReference>
<evidence type="ECO:0000313" key="10">
    <source>
        <dbReference type="Proteomes" id="UP001515480"/>
    </source>
</evidence>
<dbReference type="PROSITE" id="PS50125">
    <property type="entry name" value="GUANYLATE_CYCLASE_2"/>
    <property type="match status" value="1"/>
</dbReference>
<feature type="domain" description="Guanylate cyclase" evidence="8">
    <location>
        <begin position="1"/>
        <end position="56"/>
    </location>
</feature>
<dbReference type="GO" id="GO:0016829">
    <property type="term" value="F:lyase activity"/>
    <property type="evidence" value="ECO:0007669"/>
    <property type="project" value="UniProtKB-KW"/>
</dbReference>
<feature type="region of interest" description="Disordered" evidence="7">
    <location>
        <begin position="132"/>
        <end position="153"/>
    </location>
</feature>
<evidence type="ECO:0000256" key="1">
    <source>
        <dbReference type="ARBA" id="ARBA00004370"/>
    </source>
</evidence>
<dbReference type="InterPro" id="IPR029787">
    <property type="entry name" value="Nucleotide_cyclase"/>
</dbReference>